<dbReference type="OrthoDB" id="40048at2759"/>
<dbReference type="InterPro" id="IPR056167">
    <property type="entry name" value="A-sol_ELP1"/>
</dbReference>
<dbReference type="GO" id="GO:0033588">
    <property type="term" value="C:elongator holoenzyme complex"/>
    <property type="evidence" value="ECO:0007669"/>
    <property type="project" value="InterPro"/>
</dbReference>
<evidence type="ECO:0000256" key="6">
    <source>
        <dbReference type="PIRNR" id="PIRNR017233"/>
    </source>
</evidence>
<evidence type="ECO:0000313" key="14">
    <source>
        <dbReference type="Proteomes" id="UP000319731"/>
    </source>
</evidence>
<dbReference type="GO" id="GO:0000049">
    <property type="term" value="F:tRNA binding"/>
    <property type="evidence" value="ECO:0007669"/>
    <property type="project" value="TreeGrafter"/>
</dbReference>
<dbReference type="InterPro" id="IPR056164">
    <property type="entry name" value="Beta-prop_ELP1_1st"/>
</dbReference>
<dbReference type="PANTHER" id="PTHR12747:SF0">
    <property type="entry name" value="ELONGATOR COMPLEX PROTEIN 1"/>
    <property type="match status" value="1"/>
</dbReference>
<gene>
    <name evidence="13" type="ORF">SmJEL517_g01227</name>
</gene>
<dbReference type="InterPro" id="IPR015943">
    <property type="entry name" value="WD40/YVTN_repeat-like_dom_sf"/>
</dbReference>
<dbReference type="InterPro" id="IPR056166">
    <property type="entry name" value="TPR_ELP1"/>
</dbReference>
<keyword evidence="6" id="KW-0539">Nucleus</keyword>
<dbReference type="GO" id="GO:0005829">
    <property type="term" value="C:cytosol"/>
    <property type="evidence" value="ECO:0007669"/>
    <property type="project" value="TreeGrafter"/>
</dbReference>
<dbReference type="InterPro" id="IPR056165">
    <property type="entry name" value="Beta-prop_ELP1_2nd"/>
</dbReference>
<dbReference type="Proteomes" id="UP000319731">
    <property type="component" value="Unassembled WGS sequence"/>
</dbReference>
<dbReference type="EMBL" id="QEAO01000004">
    <property type="protein sequence ID" value="TPX36697.1"/>
    <property type="molecule type" value="Genomic_DNA"/>
</dbReference>
<evidence type="ECO:0000259" key="11">
    <source>
        <dbReference type="Pfam" id="PF23925"/>
    </source>
</evidence>
<dbReference type="AlphaFoldDB" id="A0A507C6M9"/>
<dbReference type="PANTHER" id="PTHR12747">
    <property type="entry name" value="ELONGATOR COMPLEX PROTEIN 1"/>
    <property type="match status" value="1"/>
</dbReference>
<keyword evidence="4" id="KW-0819">tRNA processing</keyword>
<feature type="domain" description="ELP1 first N-terminal beta-propeller" evidence="8">
    <location>
        <begin position="4"/>
        <end position="295"/>
    </location>
</feature>
<evidence type="ECO:0000256" key="4">
    <source>
        <dbReference type="ARBA" id="ARBA00022694"/>
    </source>
</evidence>
<comment type="similarity">
    <text evidence="2 6">Belongs to the ELP1/IKA1 family.</text>
</comment>
<sequence>MLASDEVDEIVALQYLPESQSVFVALKGGDICLIATVDGRLGDQHEVVGTVEGGILCSSWSPDGDLLSIVTGRWTLLLMSRDYDVISEVAIHVNEAGEDAQVALGWGKKETQFHGSAGKAAAAIKKPDIVNALSPDDDNKPRLSWRGDAQYLSCSVIDEVMMRRVVRVYSREGVLQSTSEAVEGLECVLSWRPSGNLIASTQCIKDRHDVVFFERNGLRHGEFELRQPHATKVRELAWNADSTILAVWLERDDQDSNQPSSVIQLWTTMNYHWYLKQEINALPGDSFVGLTWDPEVLYRLHLVQKSGIYRQIEVAYDTFTSTSLNPNSPATVAVIDGTNLLITPFRHLNIPPPMSAFTVSLPVAAVNIAFGAGHCGDDFVVLMSDGSVGVFESCSVVKPVKEPRRTGTFRLPNTTEIAYRQIAWIASNLIIVLGTRFESSSDVVTAIVFESSQDGLKIVDSHQIAKARNARWIRLHHSISTGTTVLEGVDGSCFQVNKESWSLHPFRLCPKLPTPCNWISVLTLGDDDEISMIGLTSRNRLYCNQNTISTDCMSYTLHDEFLIVSTMTHTAMFYPLSAEPSVFGTIPEWGEFNRAVERGSRCVVAVPGGINLVLQMPRGNLETVAPRALVLSAVRRSLDGLDFQTAFIHSRKHRIDLNLLFDHNPALFMDNLKLFITQIEDPDYLNLFLSSLKNEDVTLNMYRRTAAYKHPAPEVVAEKTNTICDAVRNMLETIDGKKYVQTILTAFVRRNPPDLEAAITRIRQLRIEESVEAAESALKYVVFLADANRLYDVALSMYDLQLVVMVAQHTLKDPREYLPFLSEIQKLRPEHQKFRIDDALGNREKALSHLRDAGPDHWEECIKYVKTHKLYRAALEVFEQDAEKLRIMLEIYADHLLEAMNFEDAAIILELCGKRAEALDAYRRATRWQEAFSLAHQLSWPEQDMIEMAQELADELAQGRIRDAVTVLLEYAKDVDGAVALLLTGVYWLDAIRIAHSSNRVDLIDKRIKPAIAEAASQMIEDLQEISAACKKCQTRLAVLRQDKQYRLAHPELFQFDAHVMDDIHVADDTASLATTRLTGTSRGTRSTGKTSRKSAKRREKGVYSSKEGGAYEEEYLVTAIRGFLTRVNAMSGDLSATVRALSITHQLSIGRQLKTQYSATAKIVQESSLVAFKTLPAGNETMMEIRAWYEEGPIGVLSPPILKLLEAPPPVVGDSSVSFL</sequence>
<evidence type="ECO:0000259" key="12">
    <source>
        <dbReference type="Pfam" id="PF23936"/>
    </source>
</evidence>
<dbReference type="Pfam" id="PF23936">
    <property type="entry name" value="HB_ELP1"/>
    <property type="match status" value="1"/>
</dbReference>
<reference evidence="13 14" key="1">
    <citation type="journal article" date="2019" name="Sci. Rep.">
        <title>Comparative genomics of chytrid fungi reveal insights into the obligate biotrophic and pathogenic lifestyle of Synchytrium endobioticum.</title>
        <authorList>
            <person name="van de Vossenberg B.T.L.H."/>
            <person name="Warris S."/>
            <person name="Nguyen H.D.T."/>
            <person name="van Gent-Pelzer M.P.E."/>
            <person name="Joly D.L."/>
            <person name="van de Geest H.C."/>
            <person name="Bonants P.J.M."/>
            <person name="Smith D.S."/>
            <person name="Levesque C.A."/>
            <person name="van der Lee T.A.J."/>
        </authorList>
    </citation>
    <scope>NUCLEOTIDE SEQUENCE [LARGE SCALE GENOMIC DNA]</scope>
    <source>
        <strain evidence="13 14">JEL517</strain>
    </source>
</reference>
<evidence type="ECO:0000259" key="10">
    <source>
        <dbReference type="Pfam" id="PF23878"/>
    </source>
</evidence>
<dbReference type="GO" id="GO:0002926">
    <property type="term" value="P:tRNA wobble base 5-methoxycarbonylmethyl-2-thiouridinylation"/>
    <property type="evidence" value="ECO:0007669"/>
    <property type="project" value="TreeGrafter"/>
</dbReference>
<feature type="compositionally biased region" description="Low complexity" evidence="7">
    <location>
        <begin position="1077"/>
        <end position="1090"/>
    </location>
</feature>
<dbReference type="RefSeq" id="XP_031026911.1">
    <property type="nucleotide sequence ID" value="XM_031167155.1"/>
</dbReference>
<evidence type="ECO:0000256" key="1">
    <source>
        <dbReference type="ARBA" id="ARBA00005043"/>
    </source>
</evidence>
<evidence type="ECO:0000256" key="5">
    <source>
        <dbReference type="ARBA" id="ARBA00029535"/>
    </source>
</evidence>
<feature type="domain" description="ELP1 N-terminal second beta-propeller" evidence="9">
    <location>
        <begin position="334"/>
        <end position="603"/>
    </location>
</feature>
<comment type="caution">
    <text evidence="13">The sequence shown here is derived from an EMBL/GenBank/DDBJ whole genome shotgun (WGS) entry which is preliminary data.</text>
</comment>
<dbReference type="PIRSF" id="PIRSF017233">
    <property type="entry name" value="IKAP"/>
    <property type="match status" value="1"/>
</dbReference>
<evidence type="ECO:0000259" key="8">
    <source>
        <dbReference type="Pfam" id="PF04762"/>
    </source>
</evidence>
<evidence type="ECO:0000256" key="2">
    <source>
        <dbReference type="ARBA" id="ARBA00006086"/>
    </source>
</evidence>
<comment type="function">
    <text evidence="6">Component of the elongator complex which is required for multiple tRNA modifications, including mcm5U (5-methoxycarbonylmethyl uridine), mcm5s2U (5-methoxycarbonylmethyl-2-thiouridine), and ncm5U (5-carbamoylmethyl uridine). The elongator complex catalyzes formation of carboxymethyluridine in the wobble base at position 34 in tRNAs.</text>
</comment>
<feature type="compositionally biased region" description="Basic residues" evidence="7">
    <location>
        <begin position="1091"/>
        <end position="1100"/>
    </location>
</feature>
<dbReference type="UniPathway" id="UPA00988"/>
<keyword evidence="14" id="KW-1185">Reference proteome</keyword>
<dbReference type="Pfam" id="PF23878">
    <property type="entry name" value="TPR_ELP1"/>
    <property type="match status" value="1"/>
</dbReference>
<dbReference type="Pfam" id="PF23925">
    <property type="entry name" value="A-sol_ELP1"/>
    <property type="match status" value="1"/>
</dbReference>
<organism evidence="13 14">
    <name type="scientific">Synchytrium microbalum</name>
    <dbReference type="NCBI Taxonomy" id="1806994"/>
    <lineage>
        <taxon>Eukaryota</taxon>
        <taxon>Fungi</taxon>
        <taxon>Fungi incertae sedis</taxon>
        <taxon>Chytridiomycota</taxon>
        <taxon>Chytridiomycota incertae sedis</taxon>
        <taxon>Chytridiomycetes</taxon>
        <taxon>Synchytriales</taxon>
        <taxon>Synchytriaceae</taxon>
        <taxon>Synchytrium</taxon>
    </lineage>
</organism>
<evidence type="ECO:0000259" key="9">
    <source>
        <dbReference type="Pfam" id="PF23797"/>
    </source>
</evidence>
<name>A0A507C6M9_9FUNG</name>
<dbReference type="Pfam" id="PF23797">
    <property type="entry name" value="Beta-prop_ELP1_2nd"/>
    <property type="match status" value="1"/>
</dbReference>
<dbReference type="InterPro" id="IPR006849">
    <property type="entry name" value="Elp1"/>
</dbReference>
<accession>A0A507C6M9</accession>
<feature type="region of interest" description="Disordered" evidence="7">
    <location>
        <begin position="1077"/>
        <end position="1104"/>
    </location>
</feature>
<comment type="pathway">
    <text evidence="1">tRNA modification; 5-methoxycarbonylmethyl-2-thiouridine-tRNA biosynthesis.</text>
</comment>
<feature type="domain" description="ELP1 TPR" evidence="10">
    <location>
        <begin position="832"/>
        <end position="991"/>
    </location>
</feature>
<dbReference type="Gene3D" id="2.130.10.10">
    <property type="entry name" value="YVTN repeat-like/Quinoprotein amine dehydrogenase"/>
    <property type="match status" value="1"/>
</dbReference>
<dbReference type="InterPro" id="IPR056169">
    <property type="entry name" value="HB_ELP1"/>
</dbReference>
<comment type="subcellular location">
    <subcellularLocation>
        <location evidence="6">Cytoplasm</location>
    </subcellularLocation>
    <subcellularLocation>
        <location evidence="6">Nucleus</location>
    </subcellularLocation>
</comment>
<dbReference type="STRING" id="1806994.A0A507C6M9"/>
<keyword evidence="3 6" id="KW-0963">Cytoplasm</keyword>
<dbReference type="GO" id="GO:0005634">
    <property type="term" value="C:nucleus"/>
    <property type="evidence" value="ECO:0007669"/>
    <property type="project" value="UniProtKB-SubCell"/>
</dbReference>
<feature type="domain" description="ELP1 three-helical bundle" evidence="12">
    <location>
        <begin position="1002"/>
        <end position="1168"/>
    </location>
</feature>
<dbReference type="GeneID" id="42002452"/>
<evidence type="ECO:0000256" key="7">
    <source>
        <dbReference type="SAM" id="MobiDB-lite"/>
    </source>
</evidence>
<feature type="domain" description="ELP1 alpha-solenoid" evidence="11">
    <location>
        <begin position="627"/>
        <end position="823"/>
    </location>
</feature>
<dbReference type="SUPFAM" id="SSF82171">
    <property type="entry name" value="DPP6 N-terminal domain-like"/>
    <property type="match status" value="1"/>
</dbReference>
<protein>
    <recommendedName>
        <fullName evidence="5 6">Elongator complex protein 1</fullName>
    </recommendedName>
</protein>
<dbReference type="Pfam" id="PF04762">
    <property type="entry name" value="Beta-prop_ELP1_1st"/>
    <property type="match status" value="1"/>
</dbReference>
<evidence type="ECO:0000256" key="3">
    <source>
        <dbReference type="ARBA" id="ARBA00022490"/>
    </source>
</evidence>
<proteinExistence type="inferred from homology"/>
<evidence type="ECO:0000313" key="13">
    <source>
        <dbReference type="EMBL" id="TPX36697.1"/>
    </source>
</evidence>